<dbReference type="PANTHER" id="PTHR10161:SF14">
    <property type="entry name" value="TARTRATE-RESISTANT ACID PHOSPHATASE TYPE 5"/>
    <property type="match status" value="1"/>
</dbReference>
<evidence type="ECO:0000256" key="6">
    <source>
        <dbReference type="SAM" id="SignalP"/>
    </source>
</evidence>
<dbReference type="SUPFAM" id="SSF56300">
    <property type="entry name" value="Metallo-dependent phosphatases"/>
    <property type="match status" value="1"/>
</dbReference>
<gene>
    <name evidence="8" type="ORF">QM481_10510</name>
</gene>
<feature type="chain" id="PRO_5046193868" description="acid phosphatase" evidence="6">
    <location>
        <begin position="29"/>
        <end position="315"/>
    </location>
</feature>
<evidence type="ECO:0000313" key="8">
    <source>
        <dbReference type="EMBL" id="MDI9874958.1"/>
    </source>
</evidence>
<dbReference type="InterPro" id="IPR051558">
    <property type="entry name" value="Metallophosphoesterase_PAP"/>
</dbReference>
<keyword evidence="5" id="KW-0408">Iron</keyword>
<protein>
    <recommendedName>
        <fullName evidence="2 5">acid phosphatase</fullName>
        <ecNumber evidence="2 5">3.1.3.2</ecNumber>
    </recommendedName>
</protein>
<dbReference type="Pfam" id="PF00149">
    <property type="entry name" value="Metallophos"/>
    <property type="match status" value="1"/>
</dbReference>
<reference evidence="8 9" key="1">
    <citation type="submission" date="2023-05" db="EMBL/GenBank/DDBJ databases">
        <title>Novel species of genus Flectobacillus isolated from stream in China.</title>
        <authorList>
            <person name="Lu H."/>
        </authorList>
    </citation>
    <scope>NUCLEOTIDE SEQUENCE [LARGE SCALE GENOMIC DNA]</scope>
    <source>
        <strain evidence="8 9">LFS242W</strain>
    </source>
</reference>
<feature type="domain" description="Calcineurin-like phosphoesterase" evidence="7">
    <location>
        <begin position="38"/>
        <end position="246"/>
    </location>
</feature>
<keyword evidence="3 6" id="KW-0732">Signal</keyword>
<dbReference type="EMBL" id="JASHIE010000006">
    <property type="protein sequence ID" value="MDI9874958.1"/>
    <property type="molecule type" value="Genomic_DNA"/>
</dbReference>
<sequence>MKIKYEFFTNSFHIILCFAFLLFGCTSASNPLNPVTYSFLVVGDWGRKGQSNQQEVANQMSQTSLAENAQFVISTGDNFYETGVNGLTDEHWSLSFENVYKGNLLQKDWFIVLGNHDYQGNVNAQIDYTQKSNRWKMPNRYFTVSQKYSSSASIRFLFIDTNPFISEYQSKQALYSDIAQQNTQTQLKWIDSVLASSHEKYKIVVGHHPIYSAGFGHGDQPELITTLKPLLEKYGVNLYLCGHSHSSQFIKNANSSINYIVAGAGSSTDELIKQDYPALFATASPSFTLIKVLNDRIQVSFIDKIGNVLFSKVID</sequence>
<evidence type="ECO:0000259" key="7">
    <source>
        <dbReference type="Pfam" id="PF00149"/>
    </source>
</evidence>
<evidence type="ECO:0000313" key="9">
    <source>
        <dbReference type="Proteomes" id="UP001225761"/>
    </source>
</evidence>
<organism evidence="8 9">
    <name type="scientific">Flectobacillus rivi</name>
    <dbReference type="NCBI Taxonomy" id="2984209"/>
    <lineage>
        <taxon>Bacteria</taxon>
        <taxon>Pseudomonadati</taxon>
        <taxon>Bacteroidota</taxon>
        <taxon>Cytophagia</taxon>
        <taxon>Cytophagales</taxon>
        <taxon>Flectobacillaceae</taxon>
        <taxon>Flectobacillus</taxon>
    </lineage>
</organism>
<dbReference type="InterPro" id="IPR024927">
    <property type="entry name" value="Acid_PPase"/>
</dbReference>
<dbReference type="CDD" id="cd07378">
    <property type="entry name" value="MPP_ACP5"/>
    <property type="match status" value="1"/>
</dbReference>
<dbReference type="PROSITE" id="PS51257">
    <property type="entry name" value="PROKAR_LIPOPROTEIN"/>
    <property type="match status" value="1"/>
</dbReference>
<evidence type="ECO:0000256" key="3">
    <source>
        <dbReference type="ARBA" id="ARBA00022729"/>
    </source>
</evidence>
<keyword evidence="4 5" id="KW-0378">Hydrolase</keyword>
<evidence type="ECO:0000256" key="4">
    <source>
        <dbReference type="ARBA" id="ARBA00022801"/>
    </source>
</evidence>
<proteinExistence type="predicted"/>
<evidence type="ECO:0000256" key="2">
    <source>
        <dbReference type="ARBA" id="ARBA00012646"/>
    </source>
</evidence>
<dbReference type="Gene3D" id="3.60.21.10">
    <property type="match status" value="1"/>
</dbReference>
<keyword evidence="9" id="KW-1185">Reference proteome</keyword>
<comment type="caution">
    <text evidence="8">The sequence shown here is derived from an EMBL/GenBank/DDBJ whole genome shotgun (WGS) entry which is preliminary data.</text>
</comment>
<dbReference type="PANTHER" id="PTHR10161">
    <property type="entry name" value="TARTRATE-RESISTANT ACID PHOSPHATASE TYPE 5"/>
    <property type="match status" value="1"/>
</dbReference>
<dbReference type="RefSeq" id="WP_283381727.1">
    <property type="nucleotide sequence ID" value="NZ_JASHIE010000006.1"/>
</dbReference>
<dbReference type="InterPro" id="IPR004843">
    <property type="entry name" value="Calcineurin-like_PHP"/>
</dbReference>
<dbReference type="PIRSF" id="PIRSF000898">
    <property type="entry name" value="Acid_Ptase_5"/>
    <property type="match status" value="1"/>
</dbReference>
<evidence type="ECO:0000256" key="5">
    <source>
        <dbReference type="PIRNR" id="PIRNR000898"/>
    </source>
</evidence>
<comment type="catalytic activity">
    <reaction evidence="1 5">
        <text>a phosphate monoester + H2O = an alcohol + phosphate</text>
        <dbReference type="Rhea" id="RHEA:15017"/>
        <dbReference type="ChEBI" id="CHEBI:15377"/>
        <dbReference type="ChEBI" id="CHEBI:30879"/>
        <dbReference type="ChEBI" id="CHEBI:43474"/>
        <dbReference type="ChEBI" id="CHEBI:67140"/>
        <dbReference type="EC" id="3.1.3.2"/>
    </reaction>
</comment>
<name>A0ABT6Z1I5_9BACT</name>
<accession>A0ABT6Z1I5</accession>
<feature type="signal peptide" evidence="6">
    <location>
        <begin position="1"/>
        <end position="28"/>
    </location>
</feature>
<dbReference type="Proteomes" id="UP001225761">
    <property type="component" value="Unassembled WGS sequence"/>
</dbReference>
<dbReference type="InterPro" id="IPR029052">
    <property type="entry name" value="Metallo-depent_PP-like"/>
</dbReference>
<evidence type="ECO:0000256" key="1">
    <source>
        <dbReference type="ARBA" id="ARBA00000032"/>
    </source>
</evidence>
<dbReference type="EC" id="3.1.3.2" evidence="2 5"/>